<organism evidence="7">
    <name type="scientific">Desulfitobacterium hafniense</name>
    <name type="common">Desulfitobacterium frappieri</name>
    <dbReference type="NCBI Taxonomy" id="49338"/>
    <lineage>
        <taxon>Bacteria</taxon>
        <taxon>Bacillati</taxon>
        <taxon>Bacillota</taxon>
        <taxon>Clostridia</taxon>
        <taxon>Eubacteriales</taxon>
        <taxon>Desulfitobacteriaceae</taxon>
        <taxon>Desulfitobacterium</taxon>
    </lineage>
</organism>
<dbReference type="Gene3D" id="3.80.30.20">
    <property type="entry name" value="tm_1862 like domain"/>
    <property type="match status" value="1"/>
</dbReference>
<dbReference type="PATRIC" id="fig|49338.4.peg.1820"/>
<dbReference type="RefSeq" id="WP_018307421.1">
    <property type="nucleotide sequence ID" value="NZ_JAYFNZ010000034.1"/>
</dbReference>
<dbReference type="PANTHER" id="PTHR43409">
    <property type="entry name" value="ANAEROBIC MAGNESIUM-PROTOPORPHYRIN IX MONOMETHYL ESTER CYCLASE-RELATED"/>
    <property type="match status" value="1"/>
</dbReference>
<evidence type="ECO:0000256" key="2">
    <source>
        <dbReference type="ARBA" id="ARBA00022691"/>
    </source>
</evidence>
<dbReference type="InterPro" id="IPR023404">
    <property type="entry name" value="rSAM_horseshoe"/>
</dbReference>
<feature type="domain" description="Radical SAM core" evidence="6">
    <location>
        <begin position="9"/>
        <end position="239"/>
    </location>
</feature>
<gene>
    <name evidence="8" type="ORF">AT727_05055</name>
    <name evidence="7" type="ORF">DPCES_1696</name>
</gene>
<evidence type="ECO:0000313" key="7">
    <source>
        <dbReference type="EMBL" id="CDX01583.1"/>
    </source>
</evidence>
<reference evidence="8 9" key="2">
    <citation type="submission" date="2015-12" db="EMBL/GenBank/DDBJ databases">
        <title>Draft Genome Sequence of Desulfitobacterium hafniense Strain DH, a Sulfate-reducing Bacterium Isolated from Paddy Soils.</title>
        <authorList>
            <person name="Bao P."/>
            <person name="Zhang X."/>
            <person name="Li G."/>
        </authorList>
    </citation>
    <scope>NUCLEOTIDE SEQUENCE [LARGE SCALE GENOMIC DNA]</scope>
    <source>
        <strain evidence="8 9">DH</strain>
    </source>
</reference>
<evidence type="ECO:0000313" key="8">
    <source>
        <dbReference type="EMBL" id="KTE90969.1"/>
    </source>
</evidence>
<evidence type="ECO:0000256" key="4">
    <source>
        <dbReference type="ARBA" id="ARBA00023004"/>
    </source>
</evidence>
<keyword evidence="5" id="KW-0411">Iron-sulfur</keyword>
<dbReference type="PROSITE" id="PS51918">
    <property type="entry name" value="RADICAL_SAM"/>
    <property type="match status" value="1"/>
</dbReference>
<dbReference type="SFLD" id="SFLDG01082">
    <property type="entry name" value="B12-binding_domain_containing"/>
    <property type="match status" value="1"/>
</dbReference>
<evidence type="ECO:0000259" key="6">
    <source>
        <dbReference type="PROSITE" id="PS51918"/>
    </source>
</evidence>
<evidence type="ECO:0000313" key="9">
    <source>
        <dbReference type="Proteomes" id="UP000054623"/>
    </source>
</evidence>
<dbReference type="GO" id="GO:0016740">
    <property type="term" value="F:transferase activity"/>
    <property type="evidence" value="ECO:0007669"/>
    <property type="project" value="UniProtKB-KW"/>
</dbReference>
<dbReference type="InterPro" id="IPR058240">
    <property type="entry name" value="rSAM_sf"/>
</dbReference>
<dbReference type="InterPro" id="IPR006638">
    <property type="entry name" value="Elp3/MiaA/NifB-like_rSAM"/>
</dbReference>
<dbReference type="CDD" id="cd01335">
    <property type="entry name" value="Radical_SAM"/>
    <property type="match status" value="1"/>
</dbReference>
<name>A0A098AY83_DESHA</name>
<dbReference type="EMBL" id="LK996017">
    <property type="protein sequence ID" value="CDX01583.1"/>
    <property type="molecule type" value="Genomic_DNA"/>
</dbReference>
<evidence type="ECO:0000256" key="5">
    <source>
        <dbReference type="ARBA" id="ARBA00023014"/>
    </source>
</evidence>
<dbReference type="SFLD" id="SFLDS00029">
    <property type="entry name" value="Radical_SAM"/>
    <property type="match status" value="1"/>
</dbReference>
<dbReference type="EMBL" id="LOCK01000028">
    <property type="protein sequence ID" value="KTE90969.1"/>
    <property type="molecule type" value="Genomic_DNA"/>
</dbReference>
<dbReference type="OrthoDB" id="9777636at2"/>
<keyword evidence="2" id="KW-0949">S-adenosyl-L-methionine</keyword>
<accession>A0A098AY83</accession>
<dbReference type="SMART" id="SM00729">
    <property type="entry name" value="Elp3"/>
    <property type="match status" value="1"/>
</dbReference>
<dbReference type="GO" id="GO:0051536">
    <property type="term" value="F:iron-sulfur cluster binding"/>
    <property type="evidence" value="ECO:0007669"/>
    <property type="project" value="UniProtKB-KW"/>
</dbReference>
<dbReference type="AlphaFoldDB" id="A0A098AY83"/>
<dbReference type="InterPro" id="IPR051198">
    <property type="entry name" value="BchE-like"/>
</dbReference>
<keyword evidence="4" id="KW-0408">Iron</keyword>
<dbReference type="InterPro" id="IPR007197">
    <property type="entry name" value="rSAM"/>
</dbReference>
<sequence length="291" mass="32290">MIYEGAVFRPPSEASSLILQVSLGCRHNQCTFCSMYKGKSFRIRSIEEIMDMIDAGSKAYPHTERIFLADGDALAMETDVLSNVLETLYQRFPRLKRVGIYGGPKDILEKSPAELARLKEQGLSIVYLGVESGSGLILNLIRKGVTPEEMINAGQKVVASGLKLSCTIILGLGGRERSPEHAVETGKVISAINPHYLGALTLMLAPDAPLTQKIKSGEFTPLNKWESLIELELMVQGLNLKDCLFRSNHASNYLPLKAHLPHDKATLLSTLKEVIEENREEVLRPEYWRGL</sequence>
<dbReference type="GO" id="GO:0046872">
    <property type="term" value="F:metal ion binding"/>
    <property type="evidence" value="ECO:0007669"/>
    <property type="project" value="UniProtKB-KW"/>
</dbReference>
<dbReference type="SFLD" id="SFLDG01095">
    <property type="entry name" value="Uncharacterised_Radical_SAM_Su"/>
    <property type="match status" value="1"/>
</dbReference>
<evidence type="ECO:0000256" key="3">
    <source>
        <dbReference type="ARBA" id="ARBA00022723"/>
    </source>
</evidence>
<evidence type="ECO:0000256" key="1">
    <source>
        <dbReference type="ARBA" id="ARBA00001966"/>
    </source>
</evidence>
<dbReference type="EC" id="2.-.-.-" evidence="7"/>
<dbReference type="SUPFAM" id="SSF102114">
    <property type="entry name" value="Radical SAM enzymes"/>
    <property type="match status" value="1"/>
</dbReference>
<keyword evidence="7" id="KW-0808">Transferase</keyword>
<dbReference type="Proteomes" id="UP000054623">
    <property type="component" value="Unassembled WGS sequence"/>
</dbReference>
<dbReference type="Pfam" id="PF04055">
    <property type="entry name" value="Radical_SAM"/>
    <property type="match status" value="1"/>
</dbReference>
<keyword evidence="3" id="KW-0479">Metal-binding</keyword>
<protein>
    <submittedName>
        <fullName evidence="7">Fe-S oxidoreductase</fullName>
        <ecNumber evidence="7">2.-.-.-</ecNumber>
    </submittedName>
    <submittedName>
        <fullName evidence="8">Radical SAM protein</fullName>
    </submittedName>
</protein>
<comment type="cofactor">
    <cofactor evidence="1">
        <name>[4Fe-4S] cluster</name>
        <dbReference type="ChEBI" id="CHEBI:49883"/>
    </cofactor>
</comment>
<reference evidence="7" key="1">
    <citation type="submission" date="2014-07" db="EMBL/GenBank/DDBJ databases">
        <authorList>
            <person name="Hornung V.Bastian."/>
        </authorList>
    </citation>
    <scope>NUCLEOTIDE SEQUENCE</scope>
    <source>
        <strain evidence="7">PCE-S</strain>
    </source>
</reference>
<proteinExistence type="predicted"/>
<dbReference type="PANTHER" id="PTHR43409:SF4">
    <property type="entry name" value="RADICAL SAM SUPERFAMILY PROTEIN"/>
    <property type="match status" value="1"/>
</dbReference>